<keyword evidence="2" id="KW-0963">Cytoplasm</keyword>
<comment type="subunit">
    <text evidence="2">Interacts with ribosomal protein uL14 (rplN).</text>
</comment>
<dbReference type="SUPFAM" id="SSF81301">
    <property type="entry name" value="Nucleotidyltransferase"/>
    <property type="match status" value="1"/>
</dbReference>
<accession>A0A2Z6AX73</accession>
<dbReference type="GO" id="GO:0043023">
    <property type="term" value="F:ribosomal large subunit binding"/>
    <property type="evidence" value="ECO:0007669"/>
    <property type="project" value="TreeGrafter"/>
</dbReference>
<dbReference type="KEGG" id="dfl:DFE_1128"/>
<dbReference type="AlphaFoldDB" id="A0A2Z6AX73"/>
<comment type="function">
    <text evidence="2">Functions as a ribosomal silencing factor. Interacts with ribosomal protein uL14 (rplN), blocking formation of intersubunit bridge B8. Prevents association of the 30S and 50S ribosomal subunits and the formation of functional ribosomes, thus repressing translation.</text>
</comment>
<dbReference type="GO" id="GO:0017148">
    <property type="term" value="P:negative regulation of translation"/>
    <property type="evidence" value="ECO:0007669"/>
    <property type="project" value="UniProtKB-UniRule"/>
</dbReference>
<dbReference type="HAMAP" id="MF_01477">
    <property type="entry name" value="Iojap_RsfS"/>
    <property type="match status" value="1"/>
</dbReference>
<evidence type="ECO:0000313" key="3">
    <source>
        <dbReference type="EMBL" id="BBD07854.1"/>
    </source>
</evidence>
<comment type="subcellular location">
    <subcellularLocation>
        <location evidence="2">Cytoplasm</location>
    </subcellularLocation>
</comment>
<protein>
    <recommendedName>
        <fullName evidence="2">Ribosomal silencing factor RsfS</fullName>
    </recommendedName>
</protein>
<organism evidence="3 4">
    <name type="scientific">Desulfovibrio ferrophilus</name>
    <dbReference type="NCBI Taxonomy" id="241368"/>
    <lineage>
        <taxon>Bacteria</taxon>
        <taxon>Pseudomonadati</taxon>
        <taxon>Thermodesulfobacteriota</taxon>
        <taxon>Desulfovibrionia</taxon>
        <taxon>Desulfovibrionales</taxon>
        <taxon>Desulfovibrionaceae</taxon>
        <taxon>Desulfovibrio</taxon>
    </lineage>
</organism>
<dbReference type="EMBL" id="AP017378">
    <property type="protein sequence ID" value="BBD07854.1"/>
    <property type="molecule type" value="Genomic_DNA"/>
</dbReference>
<evidence type="ECO:0000256" key="2">
    <source>
        <dbReference type="HAMAP-Rule" id="MF_01477"/>
    </source>
</evidence>
<dbReference type="InterPro" id="IPR043519">
    <property type="entry name" value="NT_sf"/>
</dbReference>
<dbReference type="NCBIfam" id="TIGR00090">
    <property type="entry name" value="rsfS_iojap_ybeB"/>
    <property type="match status" value="1"/>
</dbReference>
<dbReference type="GO" id="GO:0090071">
    <property type="term" value="P:negative regulation of ribosome biogenesis"/>
    <property type="evidence" value="ECO:0007669"/>
    <property type="project" value="UniProtKB-UniRule"/>
</dbReference>
<dbReference type="InterPro" id="IPR004394">
    <property type="entry name" value="Iojap/RsfS/C7orf30"/>
</dbReference>
<name>A0A2Z6AX73_9BACT</name>
<dbReference type="PANTHER" id="PTHR21043">
    <property type="entry name" value="IOJAP SUPERFAMILY ORTHOLOG"/>
    <property type="match status" value="1"/>
</dbReference>
<dbReference type="GO" id="GO:0005737">
    <property type="term" value="C:cytoplasm"/>
    <property type="evidence" value="ECO:0007669"/>
    <property type="project" value="UniProtKB-SubCell"/>
</dbReference>
<dbReference type="Proteomes" id="UP000269883">
    <property type="component" value="Chromosome"/>
</dbReference>
<evidence type="ECO:0000313" key="4">
    <source>
        <dbReference type="Proteomes" id="UP000269883"/>
    </source>
</evidence>
<dbReference type="RefSeq" id="WP_338031063.1">
    <property type="nucleotide sequence ID" value="NZ_AP017378.1"/>
</dbReference>
<evidence type="ECO:0000256" key="1">
    <source>
        <dbReference type="ARBA" id="ARBA00010574"/>
    </source>
</evidence>
<comment type="similarity">
    <text evidence="1 2">Belongs to the Iojap/RsfS family.</text>
</comment>
<keyword evidence="2" id="KW-0678">Repressor</keyword>
<dbReference type="PANTHER" id="PTHR21043:SF0">
    <property type="entry name" value="MITOCHONDRIAL ASSEMBLY OF RIBOSOMAL LARGE SUBUNIT PROTEIN 1"/>
    <property type="match status" value="1"/>
</dbReference>
<keyword evidence="4" id="KW-1185">Reference proteome</keyword>
<dbReference type="Pfam" id="PF02410">
    <property type="entry name" value="RsfS"/>
    <property type="match status" value="1"/>
</dbReference>
<sequence>MDNKQKLQNLGPNTEDKMRIVARWLHEKQGKDIKALNVEGICSITEGVVLATANNLRHGQALADFVLDMCDENKIPFSGMEGYKTGTWLLVDLNDVLVHIFQGESRGFYNLEGLWSEAPELELDLPEDEDDEDDFDD</sequence>
<keyword evidence="2" id="KW-0810">Translation regulation</keyword>
<dbReference type="Gene3D" id="3.30.460.10">
    <property type="entry name" value="Beta Polymerase, domain 2"/>
    <property type="match status" value="1"/>
</dbReference>
<dbReference type="GO" id="GO:0042256">
    <property type="term" value="P:cytosolic ribosome assembly"/>
    <property type="evidence" value="ECO:0007669"/>
    <property type="project" value="UniProtKB-UniRule"/>
</dbReference>
<reference evidence="3 4" key="1">
    <citation type="journal article" date="2018" name="Sci. Adv.">
        <title>Multi-heme cytochromes provide a pathway for survival in energy-limited environments.</title>
        <authorList>
            <person name="Deng X."/>
            <person name="Dohmae N."/>
            <person name="Nealson K.H."/>
            <person name="Hashimoto K."/>
            <person name="Okamoto A."/>
        </authorList>
    </citation>
    <scope>NUCLEOTIDE SEQUENCE [LARGE SCALE GENOMIC DNA]</scope>
    <source>
        <strain evidence="3 4">IS5</strain>
    </source>
</reference>
<gene>
    <name evidence="2 3" type="primary">rsfS</name>
    <name evidence="3" type="ORF">DFE_1128</name>
</gene>
<proteinExistence type="inferred from homology"/>